<accession>A0A426U9S9</accession>
<dbReference type="EMBL" id="RSAS01000074">
    <property type="protein sequence ID" value="RRR77233.1"/>
    <property type="molecule type" value="Genomic_DNA"/>
</dbReference>
<dbReference type="InterPro" id="IPR012341">
    <property type="entry name" value="6hp_glycosidase-like_sf"/>
</dbReference>
<evidence type="ECO:0000313" key="2">
    <source>
        <dbReference type="EMBL" id="RRR77233.1"/>
    </source>
</evidence>
<dbReference type="AlphaFoldDB" id="A0A426U9S9"/>
<name>A0A426U9S9_9CHLR</name>
<dbReference type="Gene3D" id="1.50.10.10">
    <property type="match status" value="1"/>
</dbReference>
<comment type="caution">
    <text evidence="2">The sequence shown here is derived from an EMBL/GenBank/DDBJ whole genome shotgun (WGS) entry which is preliminary data.</text>
</comment>
<feature type="transmembrane region" description="Helical" evidence="1">
    <location>
        <begin position="12"/>
        <end position="30"/>
    </location>
</feature>
<protein>
    <recommendedName>
        <fullName evidence="4">Glycogen debranching protein</fullName>
    </recommendedName>
</protein>
<keyword evidence="1" id="KW-0472">Membrane</keyword>
<evidence type="ECO:0008006" key="4">
    <source>
        <dbReference type="Google" id="ProtNLM"/>
    </source>
</evidence>
<keyword evidence="1" id="KW-0812">Transmembrane</keyword>
<dbReference type="InterPro" id="IPR008928">
    <property type="entry name" value="6-hairpin_glycosidase_sf"/>
</dbReference>
<reference evidence="2 3" key="1">
    <citation type="submission" date="2018-12" db="EMBL/GenBank/DDBJ databases">
        <title>Genome Sequence of Candidatus Viridilinea halotolerans isolated from saline sulfide-rich spring.</title>
        <authorList>
            <person name="Grouzdev D.S."/>
            <person name="Burganskaya E.I."/>
            <person name="Krutkina M.S."/>
            <person name="Sukhacheva M.V."/>
            <person name="Gorlenko V.M."/>
        </authorList>
    </citation>
    <scope>NUCLEOTIDE SEQUENCE [LARGE SCALE GENOMIC DNA]</scope>
    <source>
        <strain evidence="2">Chok-6</strain>
    </source>
</reference>
<sequence length="599" mass="65072">MKMTDSPAIGFRLLLIVAILAVMLLIVMVWNTSQGRTRGGSAIPSAVTIAPLLASDIPKPLATVTPTQPVVDHTATALVKQTAMSVAATATVQSDVTATALQATATAFAPLAPTQQVGQAEARSSYNPAIDRLLLDNGYYANIIPVGSAQGLRASQRNYSNSVWTRDLDYAISGYSYALGDMSLFAANIDLFMGYVAADGVAPETIYIREGRLDWENRQSWDSMPNLIHAAYAYIAKTGDREFYLRHRANLLRIGEWIARLSTNGDGFPDRDIFPFGYYDSVQNGPLHTYAMARFYGAYNELAELEGMLGLSAAIWRERAAALRAGFNLPVTEGGYWLAEQPWPIAWKRGDGSVVPILETFGVFAALQSGLIAPADERYPALVEALHTNLPALLDGPAPFKLTLGGYEPEMRRVVDPPVPVWMLDASAPWIVGLAAPTYSAIGHPEDAQAIMEAYMRMVEATNPPVLEFSAGPNARYGPGDTNDRGRTWDSAAWFMAIYGGHYGLTMTPSALIVAPRPYQTIPNDQIIGFSYQGARLTLQLDPTTATYYLQSDRPVAVLLRPMGGATHMQLDGGPAQPEQRLLLEPERVYSVSSSSRGL</sequence>
<dbReference type="GO" id="GO:0005975">
    <property type="term" value="P:carbohydrate metabolic process"/>
    <property type="evidence" value="ECO:0007669"/>
    <property type="project" value="InterPro"/>
</dbReference>
<organism evidence="2 3">
    <name type="scientific">Candidatus Viridilinea halotolerans</name>
    <dbReference type="NCBI Taxonomy" id="2491704"/>
    <lineage>
        <taxon>Bacteria</taxon>
        <taxon>Bacillati</taxon>
        <taxon>Chloroflexota</taxon>
        <taxon>Chloroflexia</taxon>
        <taxon>Chloroflexales</taxon>
        <taxon>Chloroflexineae</taxon>
        <taxon>Oscillochloridaceae</taxon>
        <taxon>Candidatus Viridilinea</taxon>
    </lineage>
</organism>
<dbReference type="SUPFAM" id="SSF48208">
    <property type="entry name" value="Six-hairpin glycosidases"/>
    <property type="match status" value="1"/>
</dbReference>
<evidence type="ECO:0000313" key="3">
    <source>
        <dbReference type="Proteomes" id="UP000280307"/>
    </source>
</evidence>
<dbReference type="Proteomes" id="UP000280307">
    <property type="component" value="Unassembled WGS sequence"/>
</dbReference>
<gene>
    <name evidence="2" type="ORF">EI684_01740</name>
</gene>
<keyword evidence="1" id="KW-1133">Transmembrane helix</keyword>
<evidence type="ECO:0000256" key="1">
    <source>
        <dbReference type="SAM" id="Phobius"/>
    </source>
</evidence>
<proteinExistence type="predicted"/>